<evidence type="ECO:0000313" key="2">
    <source>
        <dbReference type="Proteomes" id="UP001519362"/>
    </source>
</evidence>
<evidence type="ECO:0000313" key="1">
    <source>
        <dbReference type="EMBL" id="MBP2437619.1"/>
    </source>
</evidence>
<name>A0ABS4ZK08_9MICO</name>
<gene>
    <name evidence="1" type="ORF">JOF34_002205</name>
</gene>
<keyword evidence="2" id="KW-1185">Reference proteome</keyword>
<organism evidence="1 2">
    <name type="scientific">Microbacterium amylolyticum</name>
    <dbReference type="NCBI Taxonomy" id="936337"/>
    <lineage>
        <taxon>Bacteria</taxon>
        <taxon>Bacillati</taxon>
        <taxon>Actinomycetota</taxon>
        <taxon>Actinomycetes</taxon>
        <taxon>Micrococcales</taxon>
        <taxon>Microbacteriaceae</taxon>
        <taxon>Microbacterium</taxon>
    </lineage>
</organism>
<dbReference type="EMBL" id="JAGIOL010000001">
    <property type="protein sequence ID" value="MBP2437619.1"/>
    <property type="molecule type" value="Genomic_DNA"/>
</dbReference>
<reference evidence="1 2" key="1">
    <citation type="submission" date="2021-03" db="EMBL/GenBank/DDBJ databases">
        <title>Sequencing the genomes of 1000 actinobacteria strains.</title>
        <authorList>
            <person name="Klenk H.-P."/>
        </authorList>
    </citation>
    <scope>NUCLEOTIDE SEQUENCE [LARGE SCALE GENOMIC DNA]</scope>
    <source>
        <strain evidence="1 2">DSM 24221</strain>
    </source>
</reference>
<sequence>MQDLVPTAAHDGRGDLEQPCAKPFGLPVTCIMAGQRDGLHPGDDDAGELDDGR</sequence>
<protein>
    <submittedName>
        <fullName evidence="1">Uncharacterized protein</fullName>
    </submittedName>
</protein>
<proteinExistence type="predicted"/>
<accession>A0ABS4ZK08</accession>
<comment type="caution">
    <text evidence="1">The sequence shown here is derived from an EMBL/GenBank/DDBJ whole genome shotgun (WGS) entry which is preliminary data.</text>
</comment>
<dbReference type="Proteomes" id="UP001519362">
    <property type="component" value="Unassembled WGS sequence"/>
</dbReference>